<dbReference type="EMBL" id="CM039178">
    <property type="protein sequence ID" value="KAH9681832.1"/>
    <property type="molecule type" value="Genomic_DNA"/>
</dbReference>
<proteinExistence type="predicted"/>
<sequence length="259" mass="28850">MKSRACHVSQLRLESTEKRCRLEQELVKGQEVLEIGCGWGTLAIEIVRQTGCKYTGITLSELQLKYAEIKVKEAGLQDTSDYIFVITVNCLKPTNMTELFLEAVGHDYMEELFSCCESLLAENGLSCSTVANGELLVDPFEFISVPDQCYDEHSLGPGFIKEYIFPSGCLPSLRRVTSAMTSSSRLCFWLLRTSPSTGAESPAGSRVDFPNTVGSSNPNTSPHTKFISKPNKCYNEYKLNLDFRKEYIFLGGYIPSLSV</sequence>
<gene>
    <name evidence="1" type="ORF">KPL71_027103</name>
</gene>
<organism evidence="1 2">
    <name type="scientific">Citrus sinensis</name>
    <name type="common">Sweet orange</name>
    <name type="synonym">Citrus aurantium var. sinensis</name>
    <dbReference type="NCBI Taxonomy" id="2711"/>
    <lineage>
        <taxon>Eukaryota</taxon>
        <taxon>Viridiplantae</taxon>
        <taxon>Streptophyta</taxon>
        <taxon>Embryophyta</taxon>
        <taxon>Tracheophyta</taxon>
        <taxon>Spermatophyta</taxon>
        <taxon>Magnoliopsida</taxon>
        <taxon>eudicotyledons</taxon>
        <taxon>Gunneridae</taxon>
        <taxon>Pentapetalae</taxon>
        <taxon>rosids</taxon>
        <taxon>malvids</taxon>
        <taxon>Sapindales</taxon>
        <taxon>Rutaceae</taxon>
        <taxon>Aurantioideae</taxon>
        <taxon>Citrus</taxon>
    </lineage>
</organism>
<protein>
    <submittedName>
        <fullName evidence="1">Uncharacterized protein</fullName>
    </submittedName>
</protein>
<evidence type="ECO:0000313" key="2">
    <source>
        <dbReference type="Proteomes" id="UP000829398"/>
    </source>
</evidence>
<reference evidence="2" key="1">
    <citation type="journal article" date="2023" name="Hortic. Res.">
        <title>A chromosome-level phased genome enabling allele-level studies in sweet orange: a case study on citrus Huanglongbing tolerance.</title>
        <authorList>
            <person name="Wu B."/>
            <person name="Yu Q."/>
            <person name="Deng Z."/>
            <person name="Duan Y."/>
            <person name="Luo F."/>
            <person name="Gmitter F. Jr."/>
        </authorList>
    </citation>
    <scope>NUCLEOTIDE SEQUENCE [LARGE SCALE GENOMIC DNA]</scope>
    <source>
        <strain evidence="2">cv. Valencia</strain>
    </source>
</reference>
<accession>A0ACB8I5S1</accession>
<dbReference type="Proteomes" id="UP000829398">
    <property type="component" value="Chromosome 9"/>
</dbReference>
<evidence type="ECO:0000313" key="1">
    <source>
        <dbReference type="EMBL" id="KAH9681832.1"/>
    </source>
</evidence>
<name>A0ACB8I5S1_CITSI</name>
<comment type="caution">
    <text evidence="1">The sequence shown here is derived from an EMBL/GenBank/DDBJ whole genome shotgun (WGS) entry which is preliminary data.</text>
</comment>
<keyword evidence="2" id="KW-1185">Reference proteome</keyword>